<dbReference type="RefSeq" id="XP_022292095.1">
    <property type="nucleotide sequence ID" value="XM_022436387.1"/>
</dbReference>
<dbReference type="AlphaFoldDB" id="A0A8B8ALL8"/>
<dbReference type="KEGG" id="cvn:111103259"/>
<sequence length="104" mass="11777">MMENLLNYTGAISDLDTRHQRYIDDLNDTTNFLKADIDQHESAQLKMSAAVSSLELFRLNQTLSKCDSDLKIGFTASVSSASCTWSSGTLVFPNHHKRWQRIQP</sequence>
<dbReference type="Proteomes" id="UP000694844">
    <property type="component" value="Chromosome 7"/>
</dbReference>
<accession>A0A8B8ALL8</accession>
<gene>
    <name evidence="2" type="primary">LOC111103259</name>
</gene>
<organism evidence="1 2">
    <name type="scientific">Crassostrea virginica</name>
    <name type="common">Eastern oyster</name>
    <dbReference type="NCBI Taxonomy" id="6565"/>
    <lineage>
        <taxon>Eukaryota</taxon>
        <taxon>Metazoa</taxon>
        <taxon>Spiralia</taxon>
        <taxon>Lophotrochozoa</taxon>
        <taxon>Mollusca</taxon>
        <taxon>Bivalvia</taxon>
        <taxon>Autobranchia</taxon>
        <taxon>Pteriomorphia</taxon>
        <taxon>Ostreida</taxon>
        <taxon>Ostreoidea</taxon>
        <taxon>Ostreidae</taxon>
        <taxon>Crassostrea</taxon>
    </lineage>
</organism>
<evidence type="ECO:0000313" key="2">
    <source>
        <dbReference type="RefSeq" id="XP_022292095.1"/>
    </source>
</evidence>
<reference evidence="2" key="1">
    <citation type="submission" date="2025-08" db="UniProtKB">
        <authorList>
            <consortium name="RefSeq"/>
        </authorList>
    </citation>
    <scope>IDENTIFICATION</scope>
    <source>
        <tissue evidence="2">Whole sample</tissue>
    </source>
</reference>
<keyword evidence="1" id="KW-1185">Reference proteome</keyword>
<dbReference type="GeneID" id="111103259"/>
<protein>
    <submittedName>
        <fullName evidence="2">Uncharacterized protein LOC111103259</fullName>
    </submittedName>
</protein>
<evidence type="ECO:0000313" key="1">
    <source>
        <dbReference type="Proteomes" id="UP000694844"/>
    </source>
</evidence>
<proteinExistence type="predicted"/>
<name>A0A8B8ALL8_CRAVI</name>